<evidence type="ECO:0000256" key="5">
    <source>
        <dbReference type="ARBA" id="ARBA00023014"/>
    </source>
</evidence>
<dbReference type="SUPFAM" id="SSF140490">
    <property type="entry name" value="Nqo1C-terminal domain-like"/>
    <property type="match status" value="1"/>
</dbReference>
<evidence type="ECO:0000256" key="3">
    <source>
        <dbReference type="ARBA" id="ARBA00022723"/>
    </source>
</evidence>
<dbReference type="PANTHER" id="PTHR43578:SF3">
    <property type="entry name" value="NADH-QUINONE OXIDOREDUCTASE SUBUNIT F"/>
    <property type="match status" value="1"/>
</dbReference>
<feature type="domain" description="4Fe-4S ferredoxin-type" evidence="6">
    <location>
        <begin position="560"/>
        <end position="585"/>
    </location>
</feature>
<sequence length="641" mass="69986">MPRINSPAELEEFRQDILSKRDPQKPCITLCSGTACHATGSKEVAAAIEKEMKDRELEDRADFRRTGCHGFCEKGPIIVVYPEETCYLEVTHDDVPAIISQTLEEQKVVDRLLYVDPTSGEKITHEPDIPFYKNQERLVFGPNKKIDPTSVDDYLAIGGWQALAKALFEMTPEQVIEEIKSAHLRGRGGGGFPAGIKWEAARNAPAEPKYVVVNCDEGDPGAYMDRSLMEGNPCGVLEGLLIGAYAIGSHEGYIYVRQEYPLALENLGTAIEHAKECGFLGKDILGSGFDFDVKVHRGAGAFVCGEETALLKSLEGKAGEPRPRPPYPARKGLWDKPTNINNVETWANVPLIINRGAKAFTSIGTEGSKGTKIFSLVGKINNTGLVEVPMGITLRDIIFEIGGGIPGGKKFKAVQTGGPSGGCIPEQQLDLEVGFDELTAAGSMMGSGGMIVMDEDTCMVDVARYFINFLTDESCGKCVPCREGLRQMHTILSRITAGEGKEGDIELLEKLSETAVEASLCALGKTAPNPFRSTLRYFKDEYEAHIKEKRCPALSCKQLVSYYIDPGMCRACMLCLKKCPVDAIDGGKKKVHIVDQEKCTKCGNCFEVCPDRFGAVRKISGESIPPPVAEEDRIIKKKEQG</sequence>
<dbReference type="InterPro" id="IPR037225">
    <property type="entry name" value="Nuo51_FMN-bd_sf"/>
</dbReference>
<dbReference type="PROSITE" id="PS00645">
    <property type="entry name" value="COMPLEX1_51K_2"/>
    <property type="match status" value="1"/>
</dbReference>
<dbReference type="InterPro" id="IPR011538">
    <property type="entry name" value="Nuo51_FMN-bd"/>
</dbReference>
<dbReference type="Pfam" id="PF13237">
    <property type="entry name" value="Fer4_10"/>
    <property type="match status" value="1"/>
</dbReference>
<keyword evidence="2" id="KW-0004">4Fe-4S</keyword>
<proteinExistence type="inferred from homology"/>
<gene>
    <name evidence="7" type="primary">nuoF</name>
    <name evidence="7" type="ORF">ACFL6M_02600</name>
</gene>
<keyword evidence="5" id="KW-0411">Iron-sulfur</keyword>
<protein>
    <submittedName>
        <fullName evidence="7">NADH-quinone oxidoreductase subunit NuoF</fullName>
    </submittedName>
</protein>
<dbReference type="PROSITE" id="PS00198">
    <property type="entry name" value="4FE4S_FER_1"/>
    <property type="match status" value="1"/>
</dbReference>
<dbReference type="SUPFAM" id="SSF54862">
    <property type="entry name" value="4Fe-4S ferredoxins"/>
    <property type="match status" value="1"/>
</dbReference>
<keyword evidence="3" id="KW-0479">Metal-binding</keyword>
<dbReference type="InterPro" id="IPR017896">
    <property type="entry name" value="4Fe4S_Fe-S-bd"/>
</dbReference>
<dbReference type="PROSITE" id="PS51379">
    <property type="entry name" value="4FE4S_FER_2"/>
    <property type="match status" value="2"/>
</dbReference>
<feature type="domain" description="4Fe-4S ferredoxin-type" evidence="6">
    <location>
        <begin position="589"/>
        <end position="622"/>
    </location>
</feature>
<dbReference type="Pfam" id="PF01257">
    <property type="entry name" value="2Fe-2S_thioredx"/>
    <property type="match status" value="1"/>
</dbReference>
<keyword evidence="4" id="KW-0408">Iron</keyword>
<evidence type="ECO:0000256" key="2">
    <source>
        <dbReference type="ARBA" id="ARBA00022485"/>
    </source>
</evidence>
<dbReference type="NCBIfam" id="NF010120">
    <property type="entry name" value="PRK13596.1"/>
    <property type="match status" value="1"/>
</dbReference>
<evidence type="ECO:0000256" key="4">
    <source>
        <dbReference type="ARBA" id="ARBA00023004"/>
    </source>
</evidence>
<dbReference type="Gene3D" id="3.30.70.20">
    <property type="match status" value="1"/>
</dbReference>
<dbReference type="InterPro" id="IPR036249">
    <property type="entry name" value="Thioredoxin-like_sf"/>
</dbReference>
<dbReference type="SMART" id="SM00928">
    <property type="entry name" value="NADH_4Fe-4S"/>
    <property type="match status" value="1"/>
</dbReference>
<dbReference type="SUPFAM" id="SSF142019">
    <property type="entry name" value="Nqo1 FMN-binding domain-like"/>
    <property type="match status" value="1"/>
</dbReference>
<name>A0ABV6YJG0_UNCEI</name>
<dbReference type="EMBL" id="JBHPKH010000017">
    <property type="protein sequence ID" value="MFC1572467.1"/>
    <property type="molecule type" value="Genomic_DNA"/>
</dbReference>
<dbReference type="SUPFAM" id="SSF52833">
    <property type="entry name" value="Thioredoxin-like"/>
    <property type="match status" value="1"/>
</dbReference>
<dbReference type="Gene3D" id="3.40.30.10">
    <property type="entry name" value="Glutaredoxin"/>
    <property type="match status" value="1"/>
</dbReference>
<dbReference type="InterPro" id="IPR017900">
    <property type="entry name" value="4Fe4S_Fe_S_CS"/>
</dbReference>
<dbReference type="InterPro" id="IPR037207">
    <property type="entry name" value="Nuop51_4Fe4S-bd_sf"/>
</dbReference>
<dbReference type="PANTHER" id="PTHR43578">
    <property type="entry name" value="NADH-QUINONE OXIDOREDUCTASE SUBUNIT F"/>
    <property type="match status" value="1"/>
</dbReference>
<dbReference type="InterPro" id="IPR001949">
    <property type="entry name" value="NADH-UbQ_OxRdtase_51kDa_CS"/>
</dbReference>
<comment type="similarity">
    <text evidence="1">Belongs to the complex I 51 kDa subunit family.</text>
</comment>
<comment type="caution">
    <text evidence="7">The sequence shown here is derived from an EMBL/GenBank/DDBJ whole genome shotgun (WGS) entry which is preliminary data.</text>
</comment>
<keyword evidence="8" id="KW-1185">Reference proteome</keyword>
<dbReference type="Gene3D" id="3.40.50.11540">
    <property type="entry name" value="NADH-ubiquinone oxidoreductase 51kDa subunit"/>
    <property type="match status" value="1"/>
</dbReference>
<accession>A0ABV6YJG0</accession>
<dbReference type="SUPFAM" id="SSF142984">
    <property type="entry name" value="Nqo1 middle domain-like"/>
    <property type="match status" value="1"/>
</dbReference>
<dbReference type="Pfam" id="PF01512">
    <property type="entry name" value="Complex1_51K"/>
    <property type="match status" value="1"/>
</dbReference>
<evidence type="ECO:0000313" key="8">
    <source>
        <dbReference type="Proteomes" id="UP001593833"/>
    </source>
</evidence>
<dbReference type="InterPro" id="IPR019575">
    <property type="entry name" value="Nuop51_4Fe4S-bd"/>
</dbReference>
<evidence type="ECO:0000256" key="1">
    <source>
        <dbReference type="ARBA" id="ARBA00007523"/>
    </source>
</evidence>
<dbReference type="Gene3D" id="6.10.250.1450">
    <property type="match status" value="1"/>
</dbReference>
<dbReference type="CDD" id="cd02980">
    <property type="entry name" value="TRX_Fd_family"/>
    <property type="match status" value="1"/>
</dbReference>
<dbReference type="Pfam" id="PF10589">
    <property type="entry name" value="NADH_4Fe-4S"/>
    <property type="match status" value="1"/>
</dbReference>
<evidence type="ECO:0000259" key="6">
    <source>
        <dbReference type="PROSITE" id="PS51379"/>
    </source>
</evidence>
<dbReference type="Gene3D" id="3.10.20.600">
    <property type="match status" value="1"/>
</dbReference>
<dbReference type="Gene3D" id="1.20.1440.230">
    <property type="entry name" value="NADH-ubiquinone oxidoreductase 51kDa subunit, iron-sulphur binding domain"/>
    <property type="match status" value="1"/>
</dbReference>
<dbReference type="Proteomes" id="UP001593833">
    <property type="component" value="Unassembled WGS sequence"/>
</dbReference>
<evidence type="ECO:0000313" key="7">
    <source>
        <dbReference type="EMBL" id="MFC1572467.1"/>
    </source>
</evidence>
<organism evidence="7 8">
    <name type="scientific">Eiseniibacteriota bacterium</name>
    <dbReference type="NCBI Taxonomy" id="2212470"/>
    <lineage>
        <taxon>Bacteria</taxon>
        <taxon>Candidatus Eiseniibacteriota</taxon>
    </lineage>
</organism>
<reference evidence="7 8" key="1">
    <citation type="submission" date="2024-09" db="EMBL/GenBank/DDBJ databases">
        <authorList>
            <person name="D'Angelo T."/>
        </authorList>
    </citation>
    <scope>NUCLEOTIDE SEQUENCE [LARGE SCALE GENOMIC DNA]</scope>
    <source>
        <strain evidence="7">SAG AM-320-E07</strain>
    </source>
</reference>